<name>A0A542ES87_9ACTN</name>
<accession>A0A542ES87</accession>
<proteinExistence type="predicted"/>
<dbReference type="Proteomes" id="UP000316298">
    <property type="component" value="Unassembled WGS sequence"/>
</dbReference>
<comment type="caution">
    <text evidence="1">The sequence shown here is derived from an EMBL/GenBank/DDBJ whole genome shotgun (WGS) entry which is preliminary data.</text>
</comment>
<sequence length="48" mass="5273">MRAARLVPLKTPGTLPHDITLTASTSLLVRVQGCKLLLQRMDLFLNGL</sequence>
<organism evidence="1 2">
    <name type="scientific">Kribbella jejuensis</name>
    <dbReference type="NCBI Taxonomy" id="236068"/>
    <lineage>
        <taxon>Bacteria</taxon>
        <taxon>Bacillati</taxon>
        <taxon>Actinomycetota</taxon>
        <taxon>Actinomycetes</taxon>
        <taxon>Propionibacteriales</taxon>
        <taxon>Kribbellaceae</taxon>
        <taxon>Kribbella</taxon>
    </lineage>
</organism>
<evidence type="ECO:0000313" key="1">
    <source>
        <dbReference type="EMBL" id="TQJ18104.1"/>
    </source>
</evidence>
<reference evidence="1 2" key="1">
    <citation type="submission" date="2019-06" db="EMBL/GenBank/DDBJ databases">
        <title>Sequencing the genomes of 1000 actinobacteria strains.</title>
        <authorList>
            <person name="Klenk H.-P."/>
        </authorList>
    </citation>
    <scope>NUCLEOTIDE SEQUENCE [LARGE SCALE GENOMIC DNA]</scope>
    <source>
        <strain evidence="1 2">DSM 17305</strain>
    </source>
</reference>
<dbReference type="EMBL" id="VFMM01000001">
    <property type="protein sequence ID" value="TQJ18104.1"/>
    <property type="molecule type" value="Genomic_DNA"/>
</dbReference>
<dbReference type="AlphaFoldDB" id="A0A542ES87"/>
<gene>
    <name evidence="1" type="ORF">FB475_2238</name>
</gene>
<keyword evidence="2" id="KW-1185">Reference proteome</keyword>
<evidence type="ECO:0000313" key="2">
    <source>
        <dbReference type="Proteomes" id="UP000316298"/>
    </source>
</evidence>
<protein>
    <submittedName>
        <fullName evidence="1">Uncharacterized protein</fullName>
    </submittedName>
</protein>